<evidence type="ECO:0000313" key="2">
    <source>
        <dbReference type="EMBL" id="NMO19603.1"/>
    </source>
</evidence>
<gene>
    <name evidence="2" type="ORF">HG543_32715</name>
</gene>
<dbReference type="SMART" id="SM00530">
    <property type="entry name" value="HTH_XRE"/>
    <property type="match status" value="1"/>
</dbReference>
<organism evidence="2 3">
    <name type="scientific">Pyxidicoccus fallax</name>
    <dbReference type="NCBI Taxonomy" id="394095"/>
    <lineage>
        <taxon>Bacteria</taxon>
        <taxon>Pseudomonadati</taxon>
        <taxon>Myxococcota</taxon>
        <taxon>Myxococcia</taxon>
        <taxon>Myxococcales</taxon>
        <taxon>Cystobacterineae</taxon>
        <taxon>Myxococcaceae</taxon>
        <taxon>Pyxidicoccus</taxon>
    </lineage>
</organism>
<dbReference type="RefSeq" id="WP_169348846.1">
    <property type="nucleotide sequence ID" value="NZ_JABBJJ010000194.1"/>
</dbReference>
<dbReference type="InterPro" id="IPR001387">
    <property type="entry name" value="Cro/C1-type_HTH"/>
</dbReference>
<dbReference type="EMBL" id="JABBJJ010000194">
    <property type="protein sequence ID" value="NMO19603.1"/>
    <property type="molecule type" value="Genomic_DNA"/>
</dbReference>
<sequence length="131" mass="15046">MLGEREKASLKKTLGRNAQAARLRQELTQADVAERIDLATEVYGRIERGRAFPSIPTFWRLCHVLHESADRMLGLPAGTMPPGPWQVAEPPPPYAEHPPELRRLIRTLQGFDPEEWRALRKFLVTLKRQSR</sequence>
<dbReference type="AlphaFoldDB" id="A0A848LPU6"/>
<proteinExistence type="predicted"/>
<dbReference type="SUPFAM" id="SSF47413">
    <property type="entry name" value="lambda repressor-like DNA-binding domains"/>
    <property type="match status" value="1"/>
</dbReference>
<dbReference type="PROSITE" id="PS50943">
    <property type="entry name" value="HTH_CROC1"/>
    <property type="match status" value="1"/>
</dbReference>
<evidence type="ECO:0000313" key="3">
    <source>
        <dbReference type="Proteomes" id="UP000518300"/>
    </source>
</evidence>
<comment type="caution">
    <text evidence="2">The sequence shown here is derived from an EMBL/GenBank/DDBJ whole genome shotgun (WGS) entry which is preliminary data.</text>
</comment>
<dbReference type="InterPro" id="IPR010982">
    <property type="entry name" value="Lambda_DNA-bd_dom_sf"/>
</dbReference>
<accession>A0A848LPU6</accession>
<reference evidence="2 3" key="1">
    <citation type="submission" date="2020-04" db="EMBL/GenBank/DDBJ databases">
        <title>Draft genome of Pyxidicoccus fallax type strain.</title>
        <authorList>
            <person name="Whitworth D.E."/>
        </authorList>
    </citation>
    <scope>NUCLEOTIDE SEQUENCE [LARGE SCALE GENOMIC DNA]</scope>
    <source>
        <strain evidence="2 3">DSM 14698</strain>
    </source>
</reference>
<keyword evidence="3" id="KW-1185">Reference proteome</keyword>
<dbReference type="Gene3D" id="1.10.260.40">
    <property type="entry name" value="lambda repressor-like DNA-binding domains"/>
    <property type="match status" value="1"/>
</dbReference>
<dbReference type="Proteomes" id="UP000518300">
    <property type="component" value="Unassembled WGS sequence"/>
</dbReference>
<name>A0A848LPU6_9BACT</name>
<dbReference type="Pfam" id="PF01381">
    <property type="entry name" value="HTH_3"/>
    <property type="match status" value="1"/>
</dbReference>
<feature type="domain" description="HTH cro/C1-type" evidence="1">
    <location>
        <begin position="19"/>
        <end position="72"/>
    </location>
</feature>
<dbReference type="CDD" id="cd00093">
    <property type="entry name" value="HTH_XRE"/>
    <property type="match status" value="1"/>
</dbReference>
<evidence type="ECO:0000259" key="1">
    <source>
        <dbReference type="PROSITE" id="PS50943"/>
    </source>
</evidence>
<dbReference type="GO" id="GO:0003677">
    <property type="term" value="F:DNA binding"/>
    <property type="evidence" value="ECO:0007669"/>
    <property type="project" value="InterPro"/>
</dbReference>
<protein>
    <submittedName>
        <fullName evidence="2">Helix-turn-helix transcriptional regulator</fullName>
    </submittedName>
</protein>